<dbReference type="OrthoDB" id="9808195at2"/>
<feature type="binding site" evidence="7">
    <location>
        <position position="106"/>
    </location>
    <ligand>
        <name>Zn(2+)</name>
        <dbReference type="ChEBI" id="CHEBI:29105"/>
        <label>2</label>
    </ligand>
</feature>
<feature type="binding site" evidence="7">
    <location>
        <position position="204"/>
    </location>
    <ligand>
        <name>Zn(2+)</name>
        <dbReference type="ChEBI" id="CHEBI:29105"/>
        <label>1</label>
    </ligand>
</feature>
<dbReference type="Gene3D" id="3.40.630.10">
    <property type="entry name" value="Zn peptidases"/>
    <property type="match status" value="1"/>
</dbReference>
<comment type="subunit">
    <text evidence="3">Homodimer.</text>
</comment>
<dbReference type="RefSeq" id="WP_103958303.1">
    <property type="nucleotide sequence ID" value="NZ_FNVT01000006.1"/>
</dbReference>
<dbReference type="PANTHER" id="PTHR32494">
    <property type="entry name" value="ALLANTOATE DEIMINASE-RELATED"/>
    <property type="match status" value="1"/>
</dbReference>
<dbReference type="AlphaFoldDB" id="A0A1H6DWS9"/>
<dbReference type="Proteomes" id="UP000236732">
    <property type="component" value="Unassembled WGS sequence"/>
</dbReference>
<evidence type="ECO:0000313" key="9">
    <source>
        <dbReference type="Proteomes" id="UP000236732"/>
    </source>
</evidence>
<dbReference type="NCBIfam" id="TIGR01879">
    <property type="entry name" value="hydantase"/>
    <property type="match status" value="1"/>
</dbReference>
<name>A0A1H6DWS9_9ACTN</name>
<accession>A0A1H6DWS9</accession>
<dbReference type="GO" id="GO:0016813">
    <property type="term" value="F:hydrolase activity, acting on carbon-nitrogen (but not peptide) bonds, in linear amidines"/>
    <property type="evidence" value="ECO:0007669"/>
    <property type="project" value="InterPro"/>
</dbReference>
<dbReference type="Pfam" id="PF01546">
    <property type="entry name" value="Peptidase_M20"/>
    <property type="match status" value="1"/>
</dbReference>
<dbReference type="InterPro" id="IPR010158">
    <property type="entry name" value="Amidase_Cbmase"/>
</dbReference>
<keyword evidence="6" id="KW-0464">Manganese</keyword>
<dbReference type="GO" id="GO:0046872">
    <property type="term" value="F:metal ion binding"/>
    <property type="evidence" value="ECO:0007669"/>
    <property type="project" value="UniProtKB-KW"/>
</dbReference>
<reference evidence="8 9" key="1">
    <citation type="submission" date="2016-10" db="EMBL/GenBank/DDBJ databases">
        <authorList>
            <person name="de Groot N.N."/>
        </authorList>
    </citation>
    <scope>NUCLEOTIDE SEQUENCE [LARGE SCALE GENOMIC DNA]</scope>
    <source>
        <strain evidence="8 9">CGMCC 4.7037</strain>
    </source>
</reference>
<evidence type="ECO:0000313" key="8">
    <source>
        <dbReference type="EMBL" id="SEG89176.1"/>
    </source>
</evidence>
<dbReference type="PANTHER" id="PTHR32494:SF19">
    <property type="entry name" value="ALLANTOATE DEIMINASE-RELATED"/>
    <property type="match status" value="1"/>
</dbReference>
<comment type="cofactor">
    <cofactor evidence="1">
        <name>Mn(2+)</name>
        <dbReference type="ChEBI" id="CHEBI:29035"/>
    </cofactor>
</comment>
<sequence>MSSSATKSRTRVVTDGPRVDGPRLLRDLAELARFGADDRGGVSRPGFGRADADARRHLIGRAEAAGLAAAVDPAGNLVVRRRRRTAGPALLMGSHLDSVVHGGRLDGAYGVVAALEALRVLAGRDEPLSWEPVMVAFTNEEGARFPQAFWGSMALTGELRDPRRAVDRDDVPIAGPLREAGGDLDRIADAAWPDGSIGAFLELHIEQGPVLERAGVPIGVVTSIVGRTLFEARVRGRQGHAGTTPMDMRRDAMATAARVVLAVEELARSGACRVATVGALNPEPNVPNVIAGQVRLTAELRDTDPARLGAAEVALRAAVDRIATLTGTTIELAPVMRATPVATDAGLRRVIARAGSELGLPNRTVASGAGHDAQIMASAAPIGMIFVPSAGGVSHAPEEHTGDRELVAGGDVLLRAAWELCRLGAIA</sequence>
<feature type="binding site" evidence="7">
    <location>
        <position position="106"/>
    </location>
    <ligand>
        <name>Zn(2+)</name>
        <dbReference type="ChEBI" id="CHEBI:29105"/>
        <label>1</label>
    </ligand>
</feature>
<organism evidence="8 9">
    <name type="scientific">Nonomuraea solani</name>
    <dbReference type="NCBI Taxonomy" id="1144553"/>
    <lineage>
        <taxon>Bacteria</taxon>
        <taxon>Bacillati</taxon>
        <taxon>Actinomycetota</taxon>
        <taxon>Actinomycetes</taxon>
        <taxon>Streptosporangiales</taxon>
        <taxon>Streptosporangiaceae</taxon>
        <taxon>Nonomuraea</taxon>
    </lineage>
</organism>
<gene>
    <name evidence="8" type="ORF">SAMN05444920_106402</name>
</gene>
<keyword evidence="7" id="KW-0862">Zinc</keyword>
<dbReference type="InterPro" id="IPR002933">
    <property type="entry name" value="Peptidase_M20"/>
</dbReference>
<evidence type="ECO:0000256" key="1">
    <source>
        <dbReference type="ARBA" id="ARBA00001936"/>
    </source>
</evidence>
<feature type="binding site" evidence="7">
    <location>
        <position position="395"/>
    </location>
    <ligand>
        <name>Zn(2+)</name>
        <dbReference type="ChEBI" id="CHEBI:29105"/>
        <label>2</label>
    </ligand>
</feature>
<feature type="binding site" evidence="7">
    <location>
        <position position="95"/>
    </location>
    <ligand>
        <name>Zn(2+)</name>
        <dbReference type="ChEBI" id="CHEBI:29105"/>
        <label>1</label>
    </ligand>
</feature>
<protein>
    <submittedName>
        <fullName evidence="8">N-carbamoyl-L-amino-acid hydrolase</fullName>
    </submittedName>
</protein>
<evidence type="ECO:0000256" key="4">
    <source>
        <dbReference type="ARBA" id="ARBA00022723"/>
    </source>
</evidence>
<proteinExistence type="inferred from homology"/>
<feature type="binding site" evidence="7">
    <location>
        <position position="141"/>
    </location>
    <ligand>
        <name>Zn(2+)</name>
        <dbReference type="ChEBI" id="CHEBI:29105"/>
        <label>2</label>
    </ligand>
</feature>
<evidence type="ECO:0000256" key="6">
    <source>
        <dbReference type="ARBA" id="ARBA00023211"/>
    </source>
</evidence>
<dbReference type="EMBL" id="FNVT01000006">
    <property type="protein sequence ID" value="SEG89176.1"/>
    <property type="molecule type" value="Genomic_DNA"/>
</dbReference>
<keyword evidence="4 7" id="KW-0479">Metal-binding</keyword>
<comment type="cofactor">
    <cofactor evidence="7">
        <name>Zn(2+)</name>
        <dbReference type="ChEBI" id="CHEBI:29105"/>
    </cofactor>
    <text evidence="7">Binds 2 Zn(2+) ions per subunit.</text>
</comment>
<keyword evidence="9" id="KW-1185">Reference proteome</keyword>
<evidence type="ECO:0000256" key="2">
    <source>
        <dbReference type="ARBA" id="ARBA00006153"/>
    </source>
</evidence>
<dbReference type="PIRSF" id="PIRSF001235">
    <property type="entry name" value="Amidase_carbamoylase"/>
    <property type="match status" value="1"/>
</dbReference>
<dbReference type="InterPro" id="IPR036264">
    <property type="entry name" value="Bact_exopeptidase_dim_dom"/>
</dbReference>
<evidence type="ECO:0000256" key="5">
    <source>
        <dbReference type="ARBA" id="ARBA00022801"/>
    </source>
</evidence>
<dbReference type="CDD" id="cd03884">
    <property type="entry name" value="M20_bAS"/>
    <property type="match status" value="1"/>
</dbReference>
<evidence type="ECO:0000256" key="7">
    <source>
        <dbReference type="PIRSR" id="PIRSR001235-1"/>
    </source>
</evidence>
<dbReference type="Gene3D" id="3.30.70.360">
    <property type="match status" value="1"/>
</dbReference>
<evidence type="ECO:0000256" key="3">
    <source>
        <dbReference type="ARBA" id="ARBA00011738"/>
    </source>
</evidence>
<dbReference type="SUPFAM" id="SSF53187">
    <property type="entry name" value="Zn-dependent exopeptidases"/>
    <property type="match status" value="1"/>
</dbReference>
<dbReference type="SUPFAM" id="SSF55031">
    <property type="entry name" value="Bacterial exopeptidase dimerisation domain"/>
    <property type="match status" value="1"/>
</dbReference>
<comment type="similarity">
    <text evidence="2">Belongs to the peptidase M20 family.</text>
</comment>
<keyword evidence="5 8" id="KW-0378">Hydrolase</keyword>